<reference evidence="9 10" key="1">
    <citation type="submission" date="2018-06" db="EMBL/GenBank/DDBJ databases">
        <title>Genomic Encyclopedia of Archaeal and Bacterial Type Strains, Phase II (KMG-II): from individual species to whole genera.</title>
        <authorList>
            <person name="Goeker M."/>
        </authorList>
    </citation>
    <scope>NUCLEOTIDE SEQUENCE [LARGE SCALE GENOMIC DNA]</scope>
    <source>
        <strain evidence="9 10">DSM 6779</strain>
    </source>
</reference>
<dbReference type="EMBL" id="QKZK01000038">
    <property type="protein sequence ID" value="PZX11687.1"/>
    <property type="molecule type" value="Genomic_DNA"/>
</dbReference>
<evidence type="ECO:0000313" key="9">
    <source>
        <dbReference type="EMBL" id="PZX11687.1"/>
    </source>
</evidence>
<dbReference type="InterPro" id="IPR029063">
    <property type="entry name" value="SAM-dependent_MTases_sf"/>
</dbReference>
<evidence type="ECO:0000313" key="10">
    <source>
        <dbReference type="Proteomes" id="UP000249239"/>
    </source>
</evidence>
<comment type="similarity">
    <text evidence="6 7">Belongs to the class I-like SAM-binding methyltransferase superfamily. C5-methyltransferase family.</text>
</comment>
<protein>
    <recommendedName>
        <fullName evidence="8">Cytosine-specific methyltransferase</fullName>
        <ecNumber evidence="8">2.1.1.37</ecNumber>
    </recommendedName>
</protein>
<dbReference type="PROSITE" id="PS51679">
    <property type="entry name" value="SAM_MT_C5"/>
    <property type="match status" value="1"/>
</dbReference>
<dbReference type="PANTHER" id="PTHR46098:SF1">
    <property type="entry name" value="TRNA (CYTOSINE(38)-C(5))-METHYLTRANSFERASE"/>
    <property type="match status" value="1"/>
</dbReference>
<dbReference type="AlphaFoldDB" id="A0A2W7MZT8"/>
<dbReference type="Pfam" id="PF00145">
    <property type="entry name" value="DNA_methylase"/>
    <property type="match status" value="1"/>
</dbReference>
<name>A0A2W7MZT8_9BACT</name>
<evidence type="ECO:0000256" key="4">
    <source>
        <dbReference type="ARBA" id="ARBA00022747"/>
    </source>
</evidence>
<evidence type="ECO:0000256" key="8">
    <source>
        <dbReference type="RuleBase" id="RU000417"/>
    </source>
</evidence>
<dbReference type="SUPFAM" id="SSF53335">
    <property type="entry name" value="S-adenosyl-L-methionine-dependent methyltransferases"/>
    <property type="match status" value="1"/>
</dbReference>
<evidence type="ECO:0000256" key="2">
    <source>
        <dbReference type="ARBA" id="ARBA00022679"/>
    </source>
</evidence>
<evidence type="ECO:0000256" key="1">
    <source>
        <dbReference type="ARBA" id="ARBA00022603"/>
    </source>
</evidence>
<dbReference type="CDD" id="cd00315">
    <property type="entry name" value="Cyt_C5_DNA_methylase"/>
    <property type="match status" value="1"/>
</dbReference>
<dbReference type="GO" id="GO:0003886">
    <property type="term" value="F:DNA (cytosine-5-)-methyltransferase activity"/>
    <property type="evidence" value="ECO:0007669"/>
    <property type="project" value="UniProtKB-EC"/>
</dbReference>
<dbReference type="PROSITE" id="PS00095">
    <property type="entry name" value="C5_MTASE_2"/>
    <property type="match status" value="1"/>
</dbReference>
<evidence type="ECO:0000256" key="3">
    <source>
        <dbReference type="ARBA" id="ARBA00022691"/>
    </source>
</evidence>
<dbReference type="GO" id="GO:0009307">
    <property type="term" value="P:DNA restriction-modification system"/>
    <property type="evidence" value="ECO:0007669"/>
    <property type="project" value="UniProtKB-KW"/>
</dbReference>
<comment type="catalytic activity">
    <reaction evidence="5 8">
        <text>a 2'-deoxycytidine in DNA + S-adenosyl-L-methionine = a 5-methyl-2'-deoxycytidine in DNA + S-adenosyl-L-homocysteine + H(+)</text>
        <dbReference type="Rhea" id="RHEA:13681"/>
        <dbReference type="Rhea" id="RHEA-COMP:11369"/>
        <dbReference type="Rhea" id="RHEA-COMP:11370"/>
        <dbReference type="ChEBI" id="CHEBI:15378"/>
        <dbReference type="ChEBI" id="CHEBI:57856"/>
        <dbReference type="ChEBI" id="CHEBI:59789"/>
        <dbReference type="ChEBI" id="CHEBI:85452"/>
        <dbReference type="ChEBI" id="CHEBI:85454"/>
        <dbReference type="EC" id="2.1.1.37"/>
    </reaction>
</comment>
<dbReference type="Gene3D" id="3.90.120.30">
    <property type="match status" value="1"/>
</dbReference>
<evidence type="ECO:0000256" key="5">
    <source>
        <dbReference type="ARBA" id="ARBA00047422"/>
    </source>
</evidence>
<dbReference type="GO" id="GO:0032259">
    <property type="term" value="P:methylation"/>
    <property type="evidence" value="ECO:0007669"/>
    <property type="project" value="UniProtKB-KW"/>
</dbReference>
<dbReference type="RefSeq" id="WP_111446907.1">
    <property type="nucleotide sequence ID" value="NZ_QKZK01000038.1"/>
</dbReference>
<evidence type="ECO:0000256" key="6">
    <source>
        <dbReference type="PROSITE-ProRule" id="PRU01016"/>
    </source>
</evidence>
<evidence type="ECO:0000256" key="7">
    <source>
        <dbReference type="RuleBase" id="RU000416"/>
    </source>
</evidence>
<dbReference type="InterPro" id="IPR050750">
    <property type="entry name" value="C5-MTase"/>
</dbReference>
<keyword evidence="2 6" id="KW-0808">Transferase</keyword>
<sequence>MKLKTKGLKYSELRKKINIQPEKEKDNSLANFTHYLHNSGNGVAHYYKDSAEEYFKQLNEKCNIVEESSFQYLLPIKWDVPFPIPEKTKFKFIDLFAGIGGVRLAFQNQGGKCVFTSEWDKFAKKTYEANFGEVPFGDITQINETEIPDHDILLAGFPCQPFSIAGVSKKNSLGRVHGFLDETQGTLFFDVARIIKHKRPKAFMLENVKNLLSHDKGRTFEIIYNTLDELGYSIHFRVLDGKHFVPQHRERIIIVGYDKKVFMGQENFKFPEMPKANKFIAQILEPTPEDKYTLSNKLWGYLQAYSEKHKAKGNGFGFGMTDLNGISRTLSARYYKDGSEILIPQPDQNPRRLTPRECARLMGYPDNYVIPVSDNQAYKQFGNSVIVPLIEAVAKEIIKIIV</sequence>
<dbReference type="NCBIfam" id="TIGR00675">
    <property type="entry name" value="dcm"/>
    <property type="match status" value="1"/>
</dbReference>
<dbReference type="PRINTS" id="PR00105">
    <property type="entry name" value="C5METTRFRASE"/>
</dbReference>
<keyword evidence="10" id="KW-1185">Reference proteome</keyword>
<dbReference type="PANTHER" id="PTHR46098">
    <property type="entry name" value="TRNA (CYTOSINE(38)-C(5))-METHYLTRANSFERASE"/>
    <property type="match status" value="1"/>
</dbReference>
<dbReference type="Proteomes" id="UP000249239">
    <property type="component" value="Unassembled WGS sequence"/>
</dbReference>
<keyword evidence="3 6" id="KW-0949">S-adenosyl-L-methionine</keyword>
<dbReference type="Gene3D" id="3.40.50.150">
    <property type="entry name" value="Vaccinia Virus protein VP39"/>
    <property type="match status" value="1"/>
</dbReference>
<comment type="caution">
    <text evidence="9">The sequence shown here is derived from an EMBL/GenBank/DDBJ whole genome shotgun (WGS) entry which is preliminary data.</text>
</comment>
<dbReference type="EC" id="2.1.1.37" evidence="8"/>
<feature type="active site" evidence="6">
    <location>
        <position position="159"/>
    </location>
</feature>
<dbReference type="InterPro" id="IPR001525">
    <property type="entry name" value="C5_MeTfrase"/>
</dbReference>
<dbReference type="InterPro" id="IPR018117">
    <property type="entry name" value="C5_DNA_meth_AS"/>
</dbReference>
<accession>A0A2W7MZT8</accession>
<organism evidence="9 10">
    <name type="scientific">Breznakibacter xylanolyticus</name>
    <dbReference type="NCBI Taxonomy" id="990"/>
    <lineage>
        <taxon>Bacteria</taxon>
        <taxon>Pseudomonadati</taxon>
        <taxon>Bacteroidota</taxon>
        <taxon>Bacteroidia</taxon>
        <taxon>Marinilabiliales</taxon>
        <taxon>Marinilabiliaceae</taxon>
        <taxon>Breznakibacter</taxon>
    </lineage>
</organism>
<keyword evidence="4" id="KW-0680">Restriction system</keyword>
<dbReference type="PROSITE" id="PS00094">
    <property type="entry name" value="C5_MTASE_1"/>
    <property type="match status" value="1"/>
</dbReference>
<keyword evidence="1 6" id="KW-0489">Methyltransferase</keyword>
<dbReference type="InterPro" id="IPR031303">
    <property type="entry name" value="C5_meth_CS"/>
</dbReference>
<dbReference type="OrthoDB" id="32195at2"/>
<gene>
    <name evidence="9" type="ORF">LX69_03099</name>
</gene>
<proteinExistence type="inferred from homology"/>